<keyword evidence="1" id="KW-0472">Membrane</keyword>
<reference evidence="3" key="1">
    <citation type="journal article" date="2017" name="Nat. Commun.">
        <title>The North American bullfrog draft genome provides insight into hormonal regulation of long noncoding RNA.</title>
        <authorList>
            <person name="Hammond S.A."/>
            <person name="Warren R.L."/>
            <person name="Vandervalk B.P."/>
            <person name="Kucuk E."/>
            <person name="Khan H."/>
            <person name="Gibb E.A."/>
            <person name="Pandoh P."/>
            <person name="Kirk H."/>
            <person name="Zhao Y."/>
            <person name="Jones M."/>
            <person name="Mungall A.J."/>
            <person name="Coope R."/>
            <person name="Pleasance S."/>
            <person name="Moore R.A."/>
            <person name="Holt R.A."/>
            <person name="Round J.M."/>
            <person name="Ohora S."/>
            <person name="Walle B.V."/>
            <person name="Veldhoen N."/>
            <person name="Helbing C.C."/>
            <person name="Birol I."/>
        </authorList>
    </citation>
    <scope>NUCLEOTIDE SEQUENCE [LARGE SCALE GENOMIC DNA]</scope>
</reference>
<dbReference type="Proteomes" id="UP000228934">
    <property type="component" value="Unassembled WGS sequence"/>
</dbReference>
<keyword evidence="1" id="KW-1133">Transmembrane helix</keyword>
<protein>
    <submittedName>
        <fullName evidence="2">Uncharacterized protein</fullName>
    </submittedName>
</protein>
<evidence type="ECO:0000256" key="1">
    <source>
        <dbReference type="SAM" id="Phobius"/>
    </source>
</evidence>
<accession>A0A2G9SHT7</accession>
<dbReference type="EMBL" id="KV924543">
    <property type="protein sequence ID" value="PIO39634.1"/>
    <property type="molecule type" value="Genomic_DNA"/>
</dbReference>
<evidence type="ECO:0000313" key="2">
    <source>
        <dbReference type="EMBL" id="PIO39634.1"/>
    </source>
</evidence>
<sequence length="144" mass="17254">MNLLTFSSSTVNNEWVCSIDMRNLNFVYSQFKHIVFVCCDFYKDQIIWIMMQHEQDVCLYTTLPSGFIYFIGSCCFFFFVSVVNKITVMMRWQYEDGWRDYCPFCFSLGYMPVLVYLKIFTECINFFFSAFKDYVFDSVLSPKN</sequence>
<keyword evidence="1" id="KW-0812">Transmembrane</keyword>
<feature type="transmembrane region" description="Helical" evidence="1">
    <location>
        <begin position="66"/>
        <end position="83"/>
    </location>
</feature>
<proteinExistence type="predicted"/>
<dbReference type="AlphaFoldDB" id="A0A2G9SHT7"/>
<keyword evidence="3" id="KW-1185">Reference proteome</keyword>
<name>A0A2G9SHT7_AQUCT</name>
<organism evidence="2 3">
    <name type="scientific">Aquarana catesbeiana</name>
    <name type="common">American bullfrog</name>
    <name type="synonym">Rana catesbeiana</name>
    <dbReference type="NCBI Taxonomy" id="8400"/>
    <lineage>
        <taxon>Eukaryota</taxon>
        <taxon>Metazoa</taxon>
        <taxon>Chordata</taxon>
        <taxon>Craniata</taxon>
        <taxon>Vertebrata</taxon>
        <taxon>Euteleostomi</taxon>
        <taxon>Amphibia</taxon>
        <taxon>Batrachia</taxon>
        <taxon>Anura</taxon>
        <taxon>Neobatrachia</taxon>
        <taxon>Ranoidea</taxon>
        <taxon>Ranidae</taxon>
        <taxon>Aquarana</taxon>
    </lineage>
</organism>
<gene>
    <name evidence="2" type="ORF">AB205_0170400</name>
</gene>
<evidence type="ECO:0000313" key="3">
    <source>
        <dbReference type="Proteomes" id="UP000228934"/>
    </source>
</evidence>